<dbReference type="EMBL" id="NRRY01000007">
    <property type="protein sequence ID" value="MBK1618159.1"/>
    <property type="molecule type" value="Genomic_DNA"/>
</dbReference>
<gene>
    <name evidence="2" type="ORF">CKO42_06810</name>
</gene>
<dbReference type="InterPro" id="IPR012296">
    <property type="entry name" value="Nuclease_put_TT1808"/>
</dbReference>
<feature type="domain" description="Putative restriction endonuclease" evidence="1">
    <location>
        <begin position="88"/>
        <end position="236"/>
    </location>
</feature>
<dbReference type="Pfam" id="PF05685">
    <property type="entry name" value="Uma2"/>
    <property type="match status" value="1"/>
</dbReference>
<comment type="caution">
    <text evidence="2">The sequence shown here is derived from an EMBL/GenBank/DDBJ whole genome shotgun (WGS) entry which is preliminary data.</text>
</comment>
<accession>A0A9X0W720</accession>
<reference evidence="2 3" key="1">
    <citation type="journal article" date="2020" name="Microorganisms">
        <title>Osmotic Adaptation and Compatible Solute Biosynthesis of Phototrophic Bacteria as Revealed from Genome Analyses.</title>
        <authorList>
            <person name="Imhoff J.F."/>
            <person name="Rahn T."/>
            <person name="Kunzel S."/>
            <person name="Keller A."/>
            <person name="Neulinger S.C."/>
        </authorList>
    </citation>
    <scope>NUCLEOTIDE SEQUENCE [LARGE SCALE GENOMIC DNA]</scope>
    <source>
        <strain evidence="2 3">DSM 25653</strain>
    </source>
</reference>
<sequence length="289" mass="32722">MSGGDRLDPVALKLAGSGSVILLVLSARHSKRMFANQPESPMSSLAQPVRESYPSSPAEIARARLCRQPFPPEATIGIPYYDEEFDMAQSTAHSAMIRDLGAFLDQLADSTGLRVLSDNPIWYWVQEDDEQRILYPDYALADTTDLERALATDLRLALEVVSTERAEKERKDSERMRDRNATNGVPEFGLLYPELKDPRALRWFRLDADASRYREATLPADRRFRSQAVPGLELEVLEPDLWRLGRKVRLWYQGQRIPCAREEGHRADAAEAENARLRALLRQAGLAQD</sequence>
<evidence type="ECO:0000313" key="3">
    <source>
        <dbReference type="Proteomes" id="UP001138768"/>
    </source>
</evidence>
<protein>
    <recommendedName>
        <fullName evidence="1">Putative restriction endonuclease domain-containing protein</fullName>
    </recommendedName>
</protein>
<name>A0A9X0W720_9GAMM</name>
<keyword evidence="3" id="KW-1185">Reference proteome</keyword>
<evidence type="ECO:0000313" key="2">
    <source>
        <dbReference type="EMBL" id="MBK1618159.1"/>
    </source>
</evidence>
<proteinExistence type="predicted"/>
<organism evidence="2 3">
    <name type="scientific">Lamprobacter modestohalophilus</name>
    <dbReference type="NCBI Taxonomy" id="1064514"/>
    <lineage>
        <taxon>Bacteria</taxon>
        <taxon>Pseudomonadati</taxon>
        <taxon>Pseudomonadota</taxon>
        <taxon>Gammaproteobacteria</taxon>
        <taxon>Chromatiales</taxon>
        <taxon>Chromatiaceae</taxon>
        <taxon>Lamprobacter</taxon>
    </lineage>
</organism>
<dbReference type="Proteomes" id="UP001138768">
    <property type="component" value="Unassembled WGS sequence"/>
</dbReference>
<dbReference type="InterPro" id="IPR008538">
    <property type="entry name" value="Uma2"/>
</dbReference>
<evidence type="ECO:0000259" key="1">
    <source>
        <dbReference type="Pfam" id="PF05685"/>
    </source>
</evidence>
<dbReference type="AlphaFoldDB" id="A0A9X0W720"/>
<dbReference type="Gene3D" id="3.90.1570.10">
    <property type="entry name" value="tt1808, chain A"/>
    <property type="match status" value="1"/>
</dbReference>